<gene>
    <name evidence="2" type="ORF">AAFF_G00023610</name>
</gene>
<feature type="compositionally biased region" description="Basic and acidic residues" evidence="1">
    <location>
        <begin position="333"/>
        <end position="345"/>
    </location>
</feature>
<protein>
    <submittedName>
        <fullName evidence="2">Uncharacterized protein</fullName>
    </submittedName>
</protein>
<dbReference type="Gene3D" id="3.80.10.10">
    <property type="entry name" value="Ribonuclease Inhibitor"/>
    <property type="match status" value="2"/>
</dbReference>
<dbReference type="InterPro" id="IPR032675">
    <property type="entry name" value="LRR_dom_sf"/>
</dbReference>
<sequence>MPLFRRLRSDPVKGGSRKRKFNIAKGKEGGCGSLTRLCLWSLSENMTDVWTKDYTEKYMDQYSFRYIMGPFNMLPGELVEELLSLLSSRRLLSRAALHLLLLPQLPGLSLASFSGLVTPSLCHIIGVRCPSLLSLDLSGAQQLCAADLCELLGALPRLRSLSLAGTVCDGRVIRGMATHCVSLQHLDVSRCHRLAPAGLLPLAHRPGGLLGLPLRSLLALDIGFGDEEPERVGAAAFLLLALPLLARLALEGLGEACSLIAAGDFAETEGFADRAGVPSLRELWCRRARGDIGGGGEGAEQEFVGRKEAEQWTSDAGSEEEDEDEEDGTEGEGAEKEKTEERRTASEGQRGRSGATERQVILCLREAQGVAWGALGALGQLCPELCSIALSGEGGPGGQVAMGLGQWAGQLHSLSLQFSGALSQVLPATRTVGATLTTLSLEGVKMDGSVAFLQLLRVCPKLKALHIHTEAPSSAEDEEEEDQERNLHDLPCLPQLLSLTLNFLLDQRQTKPAMSWRSLKWALLALLGGSPLLEKVFLAAIPCPMDSVFRKVLESCYGPPADSKLPPLRRLHHLKPDSL</sequence>
<evidence type="ECO:0000256" key="1">
    <source>
        <dbReference type="SAM" id="MobiDB-lite"/>
    </source>
</evidence>
<feature type="region of interest" description="Disordered" evidence="1">
    <location>
        <begin position="295"/>
        <end position="353"/>
    </location>
</feature>
<accession>A0AAD7WZN7</accession>
<feature type="compositionally biased region" description="Acidic residues" evidence="1">
    <location>
        <begin position="317"/>
        <end position="332"/>
    </location>
</feature>
<name>A0AAD7WZN7_9TELE</name>
<dbReference type="Proteomes" id="UP001221898">
    <property type="component" value="Unassembled WGS sequence"/>
</dbReference>
<dbReference type="SUPFAM" id="SSF52047">
    <property type="entry name" value="RNI-like"/>
    <property type="match status" value="1"/>
</dbReference>
<keyword evidence="3" id="KW-1185">Reference proteome</keyword>
<organism evidence="2 3">
    <name type="scientific">Aldrovandia affinis</name>
    <dbReference type="NCBI Taxonomy" id="143900"/>
    <lineage>
        <taxon>Eukaryota</taxon>
        <taxon>Metazoa</taxon>
        <taxon>Chordata</taxon>
        <taxon>Craniata</taxon>
        <taxon>Vertebrata</taxon>
        <taxon>Euteleostomi</taxon>
        <taxon>Actinopterygii</taxon>
        <taxon>Neopterygii</taxon>
        <taxon>Teleostei</taxon>
        <taxon>Notacanthiformes</taxon>
        <taxon>Halosauridae</taxon>
        <taxon>Aldrovandia</taxon>
    </lineage>
</organism>
<comment type="caution">
    <text evidence="2">The sequence shown here is derived from an EMBL/GenBank/DDBJ whole genome shotgun (WGS) entry which is preliminary data.</text>
</comment>
<reference evidence="2" key="1">
    <citation type="journal article" date="2023" name="Science">
        <title>Genome structures resolve the early diversification of teleost fishes.</title>
        <authorList>
            <person name="Parey E."/>
            <person name="Louis A."/>
            <person name="Montfort J."/>
            <person name="Bouchez O."/>
            <person name="Roques C."/>
            <person name="Iampietro C."/>
            <person name="Lluch J."/>
            <person name="Castinel A."/>
            <person name="Donnadieu C."/>
            <person name="Desvignes T."/>
            <person name="Floi Bucao C."/>
            <person name="Jouanno E."/>
            <person name="Wen M."/>
            <person name="Mejri S."/>
            <person name="Dirks R."/>
            <person name="Jansen H."/>
            <person name="Henkel C."/>
            <person name="Chen W.J."/>
            <person name="Zahm M."/>
            <person name="Cabau C."/>
            <person name="Klopp C."/>
            <person name="Thompson A.W."/>
            <person name="Robinson-Rechavi M."/>
            <person name="Braasch I."/>
            <person name="Lecointre G."/>
            <person name="Bobe J."/>
            <person name="Postlethwait J.H."/>
            <person name="Berthelot C."/>
            <person name="Roest Crollius H."/>
            <person name="Guiguen Y."/>
        </authorList>
    </citation>
    <scope>NUCLEOTIDE SEQUENCE</scope>
    <source>
        <strain evidence="2">NC1722</strain>
    </source>
</reference>
<proteinExistence type="predicted"/>
<dbReference type="EMBL" id="JAINUG010000011">
    <property type="protein sequence ID" value="KAJ8414838.1"/>
    <property type="molecule type" value="Genomic_DNA"/>
</dbReference>
<evidence type="ECO:0000313" key="2">
    <source>
        <dbReference type="EMBL" id="KAJ8414838.1"/>
    </source>
</evidence>
<dbReference type="AlphaFoldDB" id="A0AAD7WZN7"/>
<evidence type="ECO:0000313" key="3">
    <source>
        <dbReference type="Proteomes" id="UP001221898"/>
    </source>
</evidence>